<dbReference type="GeneID" id="36592216"/>
<proteinExistence type="predicted"/>
<dbReference type="Pfam" id="PF20150">
    <property type="entry name" value="2EXR"/>
    <property type="match status" value="1"/>
</dbReference>
<sequence length="258" mass="28859">MISALVPPEATVYLVLSFCSHSSRPAPQKCLPSPRRKCQAASQHSLQIPEPTPILTKSKLKLRKSDGITTEISGDGFECFPFLPKKVRDMIWKLAMPYPKVIAVSVQIKSCNTTKGSENHGCDGYKDISFVTSAVVDNRFGMVMACKESRYIGHQALPQSTPTAYSQLAGIRYNPDDTKIRENFTNILFSFEFGNRPYGLKTLVVPVEDVWCTDPAGDHPAYRWGANDHNWQQILRFMFKDVKLLQKSTSRVAIPSAT</sequence>
<name>A0A2J6SHC6_9HELO</name>
<evidence type="ECO:0000259" key="1">
    <source>
        <dbReference type="Pfam" id="PF20150"/>
    </source>
</evidence>
<dbReference type="RefSeq" id="XP_024727067.1">
    <property type="nucleotide sequence ID" value="XM_024884139.1"/>
</dbReference>
<gene>
    <name evidence="2" type="ORF">K444DRAFT_637570</name>
</gene>
<keyword evidence="3" id="KW-1185">Reference proteome</keyword>
<evidence type="ECO:0000313" key="2">
    <source>
        <dbReference type="EMBL" id="PMD50163.1"/>
    </source>
</evidence>
<dbReference type="AlphaFoldDB" id="A0A2J6SHC6"/>
<dbReference type="OrthoDB" id="10586025at2759"/>
<dbReference type="InterPro" id="IPR045518">
    <property type="entry name" value="2EXR"/>
</dbReference>
<reference evidence="2 3" key="1">
    <citation type="submission" date="2016-04" db="EMBL/GenBank/DDBJ databases">
        <title>A degradative enzymes factory behind the ericoid mycorrhizal symbiosis.</title>
        <authorList>
            <consortium name="DOE Joint Genome Institute"/>
            <person name="Martino E."/>
            <person name="Morin E."/>
            <person name="Grelet G."/>
            <person name="Kuo A."/>
            <person name="Kohler A."/>
            <person name="Daghino S."/>
            <person name="Barry K."/>
            <person name="Choi C."/>
            <person name="Cichocki N."/>
            <person name="Clum A."/>
            <person name="Copeland A."/>
            <person name="Hainaut M."/>
            <person name="Haridas S."/>
            <person name="Labutti K."/>
            <person name="Lindquist E."/>
            <person name="Lipzen A."/>
            <person name="Khouja H.-R."/>
            <person name="Murat C."/>
            <person name="Ohm R."/>
            <person name="Olson A."/>
            <person name="Spatafora J."/>
            <person name="Veneault-Fourrey C."/>
            <person name="Henrissat B."/>
            <person name="Grigoriev I."/>
            <person name="Martin F."/>
            <person name="Perotto S."/>
        </authorList>
    </citation>
    <scope>NUCLEOTIDE SEQUENCE [LARGE SCALE GENOMIC DNA]</scope>
    <source>
        <strain evidence="2 3">E</strain>
    </source>
</reference>
<feature type="domain" description="2EXR" evidence="1">
    <location>
        <begin position="77"/>
        <end position="176"/>
    </location>
</feature>
<accession>A0A2J6SHC6</accession>
<evidence type="ECO:0000313" key="3">
    <source>
        <dbReference type="Proteomes" id="UP000235371"/>
    </source>
</evidence>
<dbReference type="Proteomes" id="UP000235371">
    <property type="component" value="Unassembled WGS sequence"/>
</dbReference>
<dbReference type="InParanoid" id="A0A2J6SHC6"/>
<organism evidence="2 3">
    <name type="scientific">Hyaloscypha bicolor E</name>
    <dbReference type="NCBI Taxonomy" id="1095630"/>
    <lineage>
        <taxon>Eukaryota</taxon>
        <taxon>Fungi</taxon>
        <taxon>Dikarya</taxon>
        <taxon>Ascomycota</taxon>
        <taxon>Pezizomycotina</taxon>
        <taxon>Leotiomycetes</taxon>
        <taxon>Helotiales</taxon>
        <taxon>Hyaloscyphaceae</taxon>
        <taxon>Hyaloscypha</taxon>
        <taxon>Hyaloscypha bicolor</taxon>
    </lineage>
</organism>
<dbReference type="EMBL" id="KZ613913">
    <property type="protein sequence ID" value="PMD50163.1"/>
    <property type="molecule type" value="Genomic_DNA"/>
</dbReference>
<protein>
    <recommendedName>
        <fullName evidence="1">2EXR domain-containing protein</fullName>
    </recommendedName>
</protein>